<accession>A0ABX1Q0N7</accession>
<dbReference type="InterPro" id="IPR006094">
    <property type="entry name" value="Oxid_FAD_bind_N"/>
</dbReference>
<dbReference type="InterPro" id="IPR036318">
    <property type="entry name" value="FAD-bd_PCMH-like_sf"/>
</dbReference>
<reference evidence="4 5" key="1">
    <citation type="submission" date="2019-12" db="EMBL/GenBank/DDBJ databases">
        <title>Comparative genomics gives insights into the taxonomy of the Azoarcus-Aromatoleum group and reveals separate origins of nif in the plant-associated Azoarcus and non-plant-associated Aromatoleum sub-groups.</title>
        <authorList>
            <person name="Lafos M."/>
            <person name="Maluk M."/>
            <person name="Batista M."/>
            <person name="Junghare M."/>
            <person name="Carmona M."/>
            <person name="Faoro H."/>
            <person name="Cruz L.M."/>
            <person name="Battistoni F."/>
            <person name="De Souza E."/>
            <person name="Pedrosa F."/>
            <person name="Chen W.-M."/>
            <person name="Poole P.S."/>
            <person name="Dixon R.A."/>
            <person name="James E.K."/>
        </authorList>
    </citation>
    <scope>NUCLEOTIDE SEQUENCE [LARGE SCALE GENOMIC DNA]</scope>
    <source>
        <strain evidence="4 5">Td21</strain>
    </source>
</reference>
<organism evidence="4 5">
    <name type="scientific">Aromatoleum toluvorans</name>
    <dbReference type="NCBI Taxonomy" id="92002"/>
    <lineage>
        <taxon>Bacteria</taxon>
        <taxon>Pseudomonadati</taxon>
        <taxon>Pseudomonadota</taxon>
        <taxon>Betaproteobacteria</taxon>
        <taxon>Rhodocyclales</taxon>
        <taxon>Rhodocyclaceae</taxon>
        <taxon>Aromatoleum</taxon>
    </lineage>
</organism>
<gene>
    <name evidence="4" type="primary">glcE</name>
    <name evidence="4" type="ORF">GPA22_16185</name>
</gene>
<evidence type="ECO:0000313" key="5">
    <source>
        <dbReference type="Proteomes" id="UP000623795"/>
    </source>
</evidence>
<dbReference type="PANTHER" id="PTHR11748">
    <property type="entry name" value="D-LACTATE DEHYDROGENASE"/>
    <property type="match status" value="1"/>
</dbReference>
<dbReference type="EC" id="1.1.99.14" evidence="4"/>
<sequence length="357" mass="37601">MSDLTEQWRERVRAAAASGTALQVRGGGTKAFYGREPVGEVFDTRGHAGVVSYEPTELVVTARAGTPLAELEALVAERGQMLAFEPPHFGAGATVGGCVAAGLSGPRRATAGALRDFVLGVRILDGRGEALSFGGQVMKNVAGYDLSRAIAGSLGTLGLILDVSLKVLPRPVAETTLRFAIDEKEAIDRVNDWGGQPLPISASAWCDGALHLRLSGAEAAVRAAERRLGGDLVEAVGASAFWAGVREQTDAYFADLGAGEVLWRLSLPSSAAPVKLPGTQFIEWGGALRWLRSDAPAATIRERVAALGGHATAFRGFDRSSDVFHPLAAPVMAIQRRLKQAFDPAGIFNPGRFYDGL</sequence>
<dbReference type="PROSITE" id="PS51387">
    <property type="entry name" value="FAD_PCMH"/>
    <property type="match status" value="1"/>
</dbReference>
<dbReference type="GO" id="GO:0019154">
    <property type="term" value="F:glycolate dehydrogenase activity"/>
    <property type="evidence" value="ECO:0007669"/>
    <property type="project" value="UniProtKB-EC"/>
</dbReference>
<evidence type="ECO:0000256" key="1">
    <source>
        <dbReference type="ARBA" id="ARBA00022630"/>
    </source>
</evidence>
<feature type="domain" description="FAD-binding PCMH-type" evidence="3">
    <location>
        <begin position="1"/>
        <end position="170"/>
    </location>
</feature>
<dbReference type="InterPro" id="IPR016169">
    <property type="entry name" value="FAD-bd_PCMH_sub2"/>
</dbReference>
<dbReference type="SUPFAM" id="SSF56176">
    <property type="entry name" value="FAD-binding/transporter-associated domain-like"/>
    <property type="match status" value="1"/>
</dbReference>
<dbReference type="Gene3D" id="3.30.465.10">
    <property type="match status" value="1"/>
</dbReference>
<dbReference type="EMBL" id="WTVN01000027">
    <property type="protein sequence ID" value="NMG45256.1"/>
    <property type="molecule type" value="Genomic_DNA"/>
</dbReference>
<dbReference type="InterPro" id="IPR016164">
    <property type="entry name" value="FAD-linked_Oxase-like_C"/>
</dbReference>
<evidence type="ECO:0000259" key="3">
    <source>
        <dbReference type="PROSITE" id="PS51387"/>
    </source>
</evidence>
<name>A0ABX1Q0N7_9RHOO</name>
<comment type="caution">
    <text evidence="4">The sequence shown here is derived from an EMBL/GenBank/DDBJ whole genome shotgun (WGS) entry which is preliminary data.</text>
</comment>
<keyword evidence="2" id="KW-0274">FAD</keyword>
<dbReference type="InterPro" id="IPR016171">
    <property type="entry name" value="Vanillyl_alc_oxidase_C-sub2"/>
</dbReference>
<dbReference type="PANTHER" id="PTHR11748:SF103">
    <property type="entry name" value="GLYCOLATE OXIDASE SUBUNIT GLCE"/>
    <property type="match status" value="1"/>
</dbReference>
<evidence type="ECO:0000256" key="2">
    <source>
        <dbReference type="ARBA" id="ARBA00022827"/>
    </source>
</evidence>
<dbReference type="Proteomes" id="UP000623795">
    <property type="component" value="Unassembled WGS sequence"/>
</dbReference>
<dbReference type="Pfam" id="PF01565">
    <property type="entry name" value="FAD_binding_4"/>
    <property type="match status" value="1"/>
</dbReference>
<dbReference type="RefSeq" id="WP_169257097.1">
    <property type="nucleotide sequence ID" value="NZ_WTVN01000027.1"/>
</dbReference>
<protein>
    <submittedName>
        <fullName evidence="4">Glycolate oxidase subunit GlcE</fullName>
        <ecNumber evidence="4">1.1.99.14</ecNumber>
    </submittedName>
</protein>
<proteinExistence type="predicted"/>
<dbReference type="InterPro" id="IPR016166">
    <property type="entry name" value="FAD-bd_PCMH"/>
</dbReference>
<dbReference type="NCBIfam" id="NF008439">
    <property type="entry name" value="PRK11282.1"/>
    <property type="match status" value="1"/>
</dbReference>
<dbReference type="SUPFAM" id="SSF55103">
    <property type="entry name" value="FAD-linked oxidases, C-terminal domain"/>
    <property type="match status" value="1"/>
</dbReference>
<keyword evidence="5" id="KW-1185">Reference proteome</keyword>
<keyword evidence="4" id="KW-0560">Oxidoreductase</keyword>
<keyword evidence="1" id="KW-0285">Flavoprotein</keyword>
<dbReference type="Gene3D" id="1.10.45.10">
    <property type="entry name" value="Vanillyl-alcohol Oxidase, Chain A, domain 4"/>
    <property type="match status" value="1"/>
</dbReference>
<evidence type="ECO:0000313" key="4">
    <source>
        <dbReference type="EMBL" id="NMG45256.1"/>
    </source>
</evidence>